<keyword evidence="2" id="KW-1185">Reference proteome</keyword>
<dbReference type="EMBL" id="AORH01000008">
    <property type="protein sequence ID" value="ENY70176.1"/>
    <property type="molecule type" value="Genomic_DNA"/>
</dbReference>
<dbReference type="eggNOG" id="ENOG5030MXP">
    <property type="taxonomic scope" value="Bacteria"/>
</dbReference>
<reference evidence="1 2" key="1">
    <citation type="journal article" date="2013" name="Genome Announc.">
        <title>Draft Genome Sequences of Mycoplasma alkalescens, Mycoplasma arginini, and Mycoplasma bovigenitalium, Three Species with Equivocal Pathogenic Status for Cattle.</title>
        <authorList>
            <person name="Manso-Silvan L."/>
            <person name="Tardy F."/>
            <person name="Baranowski E."/>
            <person name="Barre A."/>
            <person name="Blanchard A."/>
            <person name="Breton M."/>
            <person name="Couture C."/>
            <person name="Citti C."/>
            <person name="Dordet-Frisoni E."/>
            <person name="Dupuy V."/>
            <person name="Gaurivaud P."/>
            <person name="Jacob D."/>
            <person name="Lemaitre C."/>
            <person name="Nikolski M."/>
            <person name="Nouvel L.X."/>
            <person name="Poumarat F."/>
            <person name="Thebault P."/>
            <person name="Theil S."/>
            <person name="Thiaucourt F."/>
            <person name="Sirand-Pugnet P."/>
        </authorList>
    </citation>
    <scope>NUCLEOTIDE SEQUENCE [LARGE SCALE GENOMIC DNA]</scope>
    <source>
        <strain evidence="1 2">51080</strain>
    </source>
</reference>
<sequence length="385" mass="45282">MKNFVVNFEVANKIIRASVICDTDSSFSTILNESYFYQNIEDIEKFIKFIKTLLTQKIKFKKYSVEYNLILDDKHFKTQCYINKYEQKVDNKISQTHINGFEQYLSKELDNNSFCLRKKAFMYELINQGVSKKYQTLNFEKQAQILIIHYSMLFLDSNKELYLAIISLFKKYNITIKNTFSKSTCLNASQKLDKHVALVQFDAEGVKIDGFFNDVNLFSVNRNLPLDTVIRLVSQKLNCSEEQTHTFLDATLTNWSYFNSKKFNSKQGNILKAFENLIQRLCEFVKKAYYEHYSEGQQVIFIIKSPYNDLVKSYINDIKYIKIVDFSENDKSYDALDAIHYGAYNLSSLVNKEDQSQTLTNVNEFKSKNIFQKLFSNFKNNNLRK</sequence>
<accession>N9VFN3</accession>
<comment type="caution">
    <text evidence="1">The sequence shown here is derived from an EMBL/GenBank/DDBJ whole genome shotgun (WGS) entry which is preliminary data.</text>
</comment>
<organism evidence="1 2">
    <name type="scientific">Mycoplasmopsis bovigenitalium 51080</name>
    <dbReference type="NCBI Taxonomy" id="1188235"/>
    <lineage>
        <taxon>Bacteria</taxon>
        <taxon>Bacillati</taxon>
        <taxon>Mycoplasmatota</taxon>
        <taxon>Mycoplasmoidales</taxon>
        <taxon>Metamycoplasmataceae</taxon>
        <taxon>Mycoplasmopsis</taxon>
    </lineage>
</organism>
<dbReference type="NCBIfam" id="NF045943">
    <property type="entry name" value="MAG3720_fam"/>
    <property type="match status" value="1"/>
</dbReference>
<gene>
    <name evidence="1" type="ORF">MBVG_0450</name>
</gene>
<dbReference type="STRING" id="1188235.MBVG_0450"/>
<protein>
    <submittedName>
        <fullName evidence="1">Uncharacterized protein</fullName>
    </submittedName>
</protein>
<proteinExistence type="predicted"/>
<dbReference type="PATRIC" id="fig|1188235.3.peg.50"/>
<evidence type="ECO:0000313" key="1">
    <source>
        <dbReference type="EMBL" id="ENY70176.1"/>
    </source>
</evidence>
<dbReference type="RefSeq" id="WP_004418877.1">
    <property type="nucleotide sequence ID" value="NZ_AORH01000008.1"/>
</dbReference>
<dbReference type="Proteomes" id="UP000013220">
    <property type="component" value="Unassembled WGS sequence"/>
</dbReference>
<dbReference type="AlphaFoldDB" id="N9VFN3"/>
<evidence type="ECO:0000313" key="2">
    <source>
        <dbReference type="Proteomes" id="UP000013220"/>
    </source>
</evidence>
<dbReference type="OrthoDB" id="397378at2"/>
<name>N9VFN3_9BACT</name>